<dbReference type="EMBL" id="DWYZ01000169">
    <property type="protein sequence ID" value="HJB28933.1"/>
    <property type="molecule type" value="Genomic_DNA"/>
</dbReference>
<accession>A0A9D2RW40</accession>
<evidence type="ECO:0000313" key="2">
    <source>
        <dbReference type="EMBL" id="HJB28933.1"/>
    </source>
</evidence>
<dbReference type="Proteomes" id="UP000823842">
    <property type="component" value="Unassembled WGS sequence"/>
</dbReference>
<evidence type="ECO:0000313" key="3">
    <source>
        <dbReference type="Proteomes" id="UP000823842"/>
    </source>
</evidence>
<dbReference type="AlphaFoldDB" id="A0A9D2RW40"/>
<organism evidence="2 3">
    <name type="scientific">Candidatus Blautia faecavium</name>
    <dbReference type="NCBI Taxonomy" id="2838487"/>
    <lineage>
        <taxon>Bacteria</taxon>
        <taxon>Bacillati</taxon>
        <taxon>Bacillota</taxon>
        <taxon>Clostridia</taxon>
        <taxon>Lachnospirales</taxon>
        <taxon>Lachnospiraceae</taxon>
        <taxon>Blautia</taxon>
    </lineage>
</organism>
<evidence type="ECO:0000259" key="1">
    <source>
        <dbReference type="Pfam" id="PF18830"/>
    </source>
</evidence>
<protein>
    <recommendedName>
        <fullName evidence="1">Large polyvalent protein-associated domain-containing protein</fullName>
    </recommendedName>
</protein>
<dbReference type="Pfam" id="PF18830">
    <property type="entry name" value="LPD16"/>
    <property type="match status" value="1"/>
</dbReference>
<name>A0A9D2RW40_9FIRM</name>
<dbReference type="InterPro" id="IPR040568">
    <property type="entry name" value="LPD16"/>
</dbReference>
<proteinExistence type="predicted"/>
<feature type="domain" description="Large polyvalent protein-associated" evidence="1">
    <location>
        <begin position="85"/>
        <end position="166"/>
    </location>
</feature>
<reference evidence="2" key="1">
    <citation type="journal article" date="2021" name="PeerJ">
        <title>Extensive microbial diversity within the chicken gut microbiome revealed by metagenomics and culture.</title>
        <authorList>
            <person name="Gilroy R."/>
            <person name="Ravi A."/>
            <person name="Getino M."/>
            <person name="Pursley I."/>
            <person name="Horton D.L."/>
            <person name="Alikhan N.F."/>
            <person name="Baker D."/>
            <person name="Gharbi K."/>
            <person name="Hall N."/>
            <person name="Watson M."/>
            <person name="Adriaenssens E.M."/>
            <person name="Foster-Nyarko E."/>
            <person name="Jarju S."/>
            <person name="Secka A."/>
            <person name="Antonio M."/>
            <person name="Oren A."/>
            <person name="Chaudhuri R.R."/>
            <person name="La Ragione R."/>
            <person name="Hildebrand F."/>
            <person name="Pallen M.J."/>
        </authorList>
    </citation>
    <scope>NUCLEOTIDE SEQUENCE</scope>
    <source>
        <strain evidence="2">ChiSjej1B19-5720</strain>
    </source>
</reference>
<comment type="caution">
    <text evidence="2">The sequence shown here is derived from an EMBL/GenBank/DDBJ whole genome shotgun (WGS) entry which is preliminary data.</text>
</comment>
<sequence>MLKCTRCGNTERFHATAHVTQSWVVDGELNFVEEISSCDEVTHAPDNEDEITCAYCGSCLVADETVVEYSQLIRKIHTALSSSEQQDAAALKLGREFSYLTIQTSEDGYDYTFYNRDLSEIDGGQLDNPDLSMEEAVEELLRNSEFVLFRPMPEIDAVDYEQLQKMAYDRFREVKHQRDKQAEVF</sequence>
<reference evidence="2" key="2">
    <citation type="submission" date="2021-04" db="EMBL/GenBank/DDBJ databases">
        <authorList>
            <person name="Gilroy R."/>
        </authorList>
    </citation>
    <scope>NUCLEOTIDE SEQUENCE</scope>
    <source>
        <strain evidence="2">ChiSjej1B19-5720</strain>
    </source>
</reference>
<gene>
    <name evidence="2" type="ORF">IAA06_09095</name>
</gene>